<dbReference type="AlphaFoldDB" id="A0AAD8AB55"/>
<accession>A0AAD8AB55</accession>
<reference evidence="1" key="1">
    <citation type="journal article" date="2023" name="IScience">
        <title>Live-bearing cockroach genome reveals convergent evolutionary mechanisms linked to viviparity in insects and beyond.</title>
        <authorList>
            <person name="Fouks B."/>
            <person name="Harrison M.C."/>
            <person name="Mikhailova A.A."/>
            <person name="Marchal E."/>
            <person name="English S."/>
            <person name="Carruthers M."/>
            <person name="Jennings E.C."/>
            <person name="Chiamaka E.L."/>
            <person name="Frigard R.A."/>
            <person name="Pippel M."/>
            <person name="Attardo G.M."/>
            <person name="Benoit J.B."/>
            <person name="Bornberg-Bauer E."/>
            <person name="Tobe S.S."/>
        </authorList>
    </citation>
    <scope>NUCLEOTIDE SEQUENCE</scope>
    <source>
        <strain evidence="1">Stay&amp;Tobe</strain>
    </source>
</reference>
<comment type="caution">
    <text evidence="1">The sequence shown here is derived from an EMBL/GenBank/DDBJ whole genome shotgun (WGS) entry which is preliminary data.</text>
</comment>
<organism evidence="1 2">
    <name type="scientific">Diploptera punctata</name>
    <name type="common">Pacific beetle cockroach</name>
    <dbReference type="NCBI Taxonomy" id="6984"/>
    <lineage>
        <taxon>Eukaryota</taxon>
        <taxon>Metazoa</taxon>
        <taxon>Ecdysozoa</taxon>
        <taxon>Arthropoda</taxon>
        <taxon>Hexapoda</taxon>
        <taxon>Insecta</taxon>
        <taxon>Pterygota</taxon>
        <taxon>Neoptera</taxon>
        <taxon>Polyneoptera</taxon>
        <taxon>Dictyoptera</taxon>
        <taxon>Blattodea</taxon>
        <taxon>Blaberoidea</taxon>
        <taxon>Blaberidae</taxon>
        <taxon>Diplopterinae</taxon>
        <taxon>Diploptera</taxon>
    </lineage>
</organism>
<gene>
    <name evidence="1" type="ORF">L9F63_013384</name>
</gene>
<feature type="non-terminal residue" evidence="1">
    <location>
        <position position="1"/>
    </location>
</feature>
<reference evidence="1" key="2">
    <citation type="submission" date="2023-05" db="EMBL/GenBank/DDBJ databases">
        <authorList>
            <person name="Fouks B."/>
        </authorList>
    </citation>
    <scope>NUCLEOTIDE SEQUENCE</scope>
    <source>
        <strain evidence="1">Stay&amp;Tobe</strain>
        <tissue evidence="1">Testes</tissue>
    </source>
</reference>
<keyword evidence="2" id="KW-1185">Reference proteome</keyword>
<name>A0AAD8AB55_DIPPU</name>
<dbReference type="EMBL" id="JASPKZ010002338">
    <property type="protein sequence ID" value="KAJ9595425.1"/>
    <property type="molecule type" value="Genomic_DNA"/>
</dbReference>
<evidence type="ECO:0000313" key="2">
    <source>
        <dbReference type="Proteomes" id="UP001233999"/>
    </source>
</evidence>
<evidence type="ECO:0000313" key="1">
    <source>
        <dbReference type="EMBL" id="KAJ9595425.1"/>
    </source>
</evidence>
<dbReference type="Proteomes" id="UP001233999">
    <property type="component" value="Unassembled WGS sequence"/>
</dbReference>
<proteinExistence type="predicted"/>
<sequence length="80" mass="9354">QTKKADSDLKQLVRHVKLYTRSLCLGYYVRSHDNRNRVMHFDIPMEGDLVSRFFGQPQDGADIDIQILEPYISSSEPKRE</sequence>
<protein>
    <submittedName>
        <fullName evidence="1">Uncharacterized protein</fullName>
    </submittedName>
</protein>